<keyword evidence="1" id="KW-0472">Membrane</keyword>
<evidence type="ECO:0000313" key="3">
    <source>
        <dbReference type="Proteomes" id="UP000426246"/>
    </source>
</evidence>
<keyword evidence="1" id="KW-0812">Transmembrane</keyword>
<dbReference type="Proteomes" id="UP000426246">
    <property type="component" value="Chromosome"/>
</dbReference>
<sequence>MNKPSKPTWYEQLKETPWDSAAMIHKQMPQVMLQASRKVTRSKQKLAPVWISVFMIFAILIYGVTQFDEISSRLGTNADSSWKVHNPDYKDGKIIFAGSVGGDFTSGQANGGRWNLYIPFDQVKGKKLRVDGINKETGLEIIEVPETILDSVQKYGYKYNNVDITRISSRFDLPVGGLWKFTMYLDNKKMGDVVFDVPEGWKTSETFKFGTYSLVGVEGQIGFLNTGLRATLPKNKIMWFFWGKTDDETQQLSGKKLLISAIQKGSTESFPLFTGTTGYTYPTVTLPTLEKFKVVKVPTAMSLPYPGIWRMDATIDGKLFGSVYVKVE</sequence>
<dbReference type="KEGG" id="ppsc:EHS13_33710"/>
<evidence type="ECO:0000313" key="2">
    <source>
        <dbReference type="EMBL" id="QGQ99467.1"/>
    </source>
</evidence>
<gene>
    <name evidence="2" type="ORF">EHS13_33710</name>
</gene>
<keyword evidence="1" id="KW-1133">Transmembrane helix</keyword>
<evidence type="ECO:0000256" key="1">
    <source>
        <dbReference type="SAM" id="Phobius"/>
    </source>
</evidence>
<accession>A0A6B8RU59</accession>
<dbReference type="InterPro" id="IPR032366">
    <property type="entry name" value="DUF4871"/>
</dbReference>
<dbReference type="Pfam" id="PF16167">
    <property type="entry name" value="DUF4871"/>
    <property type="match status" value="1"/>
</dbReference>
<dbReference type="EMBL" id="CP034235">
    <property type="protein sequence ID" value="QGQ99467.1"/>
    <property type="molecule type" value="Genomic_DNA"/>
</dbReference>
<protein>
    <submittedName>
        <fullName evidence="2">DUF4871 domain-containing protein</fullName>
    </submittedName>
</protein>
<dbReference type="AlphaFoldDB" id="A0A6B8RU59"/>
<dbReference type="OrthoDB" id="2381403at2"/>
<proteinExistence type="predicted"/>
<organism evidence="2 3">
    <name type="scientific">Paenibacillus psychroresistens</name>
    <dbReference type="NCBI Taxonomy" id="1778678"/>
    <lineage>
        <taxon>Bacteria</taxon>
        <taxon>Bacillati</taxon>
        <taxon>Bacillota</taxon>
        <taxon>Bacilli</taxon>
        <taxon>Bacillales</taxon>
        <taxon>Paenibacillaceae</taxon>
        <taxon>Paenibacillus</taxon>
    </lineage>
</organism>
<name>A0A6B8RU59_9BACL</name>
<keyword evidence="3" id="KW-1185">Reference proteome</keyword>
<dbReference type="RefSeq" id="WP_155704632.1">
    <property type="nucleotide sequence ID" value="NZ_CP034235.1"/>
</dbReference>
<dbReference type="Gene3D" id="2.60.40.3830">
    <property type="match status" value="2"/>
</dbReference>
<reference evidence="3" key="1">
    <citation type="submission" date="2018-11" db="EMBL/GenBank/DDBJ databases">
        <title>Complete genome sequence of Paenibacillus sp. ML311-T8.</title>
        <authorList>
            <person name="Nam Y.-D."/>
            <person name="Kang J."/>
            <person name="Chung W.-H."/>
            <person name="Park Y.S."/>
        </authorList>
    </citation>
    <scope>NUCLEOTIDE SEQUENCE [LARGE SCALE GENOMIC DNA]</scope>
    <source>
        <strain evidence="3">ML311-T8</strain>
    </source>
</reference>
<feature type="transmembrane region" description="Helical" evidence="1">
    <location>
        <begin position="46"/>
        <end position="64"/>
    </location>
</feature>